<organism evidence="3 5">
    <name type="scientific">Megasphaera lornae</name>
    <dbReference type="NCBI Taxonomy" id="1000568"/>
    <lineage>
        <taxon>Bacteria</taxon>
        <taxon>Bacillati</taxon>
        <taxon>Bacillota</taxon>
        <taxon>Negativicutes</taxon>
        <taxon>Veillonellales</taxon>
        <taxon>Veillonellaceae</taxon>
        <taxon>Megasphaera</taxon>
    </lineage>
</organism>
<feature type="active site" description="Proton donor/acceptor" evidence="1">
    <location>
        <position position="82"/>
    </location>
</feature>
<feature type="binding site" evidence="2">
    <location>
        <position position="58"/>
    </location>
    <ligand>
        <name>substrate</name>
    </ligand>
</feature>
<dbReference type="Gene3D" id="3.40.50.1240">
    <property type="entry name" value="Phosphoglycerate mutase-like"/>
    <property type="match status" value="1"/>
</dbReference>
<dbReference type="RefSeq" id="WP_007390797.1">
    <property type="nucleotide sequence ID" value="NZ_ADGP01000009.1"/>
</dbReference>
<dbReference type="PROSITE" id="PS00175">
    <property type="entry name" value="PG_MUTASE"/>
    <property type="match status" value="1"/>
</dbReference>
<dbReference type="CDD" id="cd07067">
    <property type="entry name" value="HP_PGM_like"/>
    <property type="match status" value="1"/>
</dbReference>
<dbReference type="InterPro" id="IPR050275">
    <property type="entry name" value="PGM_Phosphatase"/>
</dbReference>
<dbReference type="eggNOG" id="COG0406">
    <property type="taxonomic scope" value="Bacteria"/>
</dbReference>
<dbReference type="SUPFAM" id="SSF53254">
    <property type="entry name" value="Phosphoglycerate mutase-like"/>
    <property type="match status" value="1"/>
</dbReference>
<feature type="binding site" evidence="2">
    <location>
        <begin position="8"/>
        <end position="15"/>
    </location>
    <ligand>
        <name>substrate</name>
    </ligand>
</feature>
<reference evidence="4 6" key="3">
    <citation type="submission" date="2011-04" db="EMBL/GenBank/DDBJ databases">
        <authorList>
            <person name="Harkins D.M."/>
            <person name="Madupu R."/>
            <person name="Durkin A.S."/>
            <person name="Torralba M."/>
            <person name="Methe B."/>
            <person name="Sutton G.G."/>
            <person name="Nelson K.E."/>
        </authorList>
    </citation>
    <scope>NUCLEOTIDE SEQUENCE [LARGE SCALE GENOMIC DNA]</scope>
    <source>
        <strain evidence="4 6">UPII 199-6</strain>
    </source>
</reference>
<name>D3LTC9_9FIRM</name>
<evidence type="ECO:0000313" key="3">
    <source>
        <dbReference type="EMBL" id="EFD94468.1"/>
    </source>
</evidence>
<evidence type="ECO:0000313" key="6">
    <source>
        <dbReference type="Proteomes" id="UP000004018"/>
    </source>
</evidence>
<dbReference type="InterPro" id="IPR013078">
    <property type="entry name" value="His_Pase_superF_clade-1"/>
</dbReference>
<dbReference type="PANTHER" id="PTHR48100">
    <property type="entry name" value="BROAD-SPECIFICITY PHOSPHATASE YOR283W-RELATED"/>
    <property type="match status" value="1"/>
</dbReference>
<comment type="caution">
    <text evidence="3">The sequence shown here is derived from an EMBL/GenBank/DDBJ whole genome shotgun (WGS) entry which is preliminary data.</text>
</comment>
<dbReference type="InterPro" id="IPR001345">
    <property type="entry name" value="PG/BPGM_mutase_AS"/>
</dbReference>
<dbReference type="Proteomes" id="UP000003242">
    <property type="component" value="Unassembled WGS sequence"/>
</dbReference>
<dbReference type="SMART" id="SM00855">
    <property type="entry name" value="PGAM"/>
    <property type="match status" value="1"/>
</dbReference>
<keyword evidence="6" id="KW-1185">Reference proteome</keyword>
<evidence type="ECO:0000313" key="4">
    <source>
        <dbReference type="EMBL" id="EGL41461.1"/>
    </source>
</evidence>
<accession>D3LTC9</accession>
<gene>
    <name evidence="3" type="ORF">HMPREF0889_0528</name>
    <name evidence="4" type="ORF">HMPREF1039_1431</name>
</gene>
<dbReference type="EMBL" id="ADGP01000009">
    <property type="protein sequence ID" value="EFD94468.1"/>
    <property type="molecule type" value="Genomic_DNA"/>
</dbReference>
<dbReference type="PANTHER" id="PTHR48100:SF62">
    <property type="entry name" value="GLUCOSYL-3-PHOSPHOGLYCERATE PHOSPHATASE"/>
    <property type="match status" value="1"/>
</dbReference>
<feature type="active site" description="Tele-phosphohistidine intermediate" evidence="1">
    <location>
        <position position="9"/>
    </location>
</feature>
<dbReference type="AlphaFoldDB" id="D3LTC9"/>
<dbReference type="GO" id="GO:0016791">
    <property type="term" value="F:phosphatase activity"/>
    <property type="evidence" value="ECO:0007669"/>
    <property type="project" value="TreeGrafter"/>
</dbReference>
<evidence type="ECO:0000256" key="2">
    <source>
        <dbReference type="PIRSR" id="PIRSR613078-2"/>
    </source>
</evidence>
<dbReference type="STRING" id="699218.HMPREF0889_0528"/>
<reference evidence="3" key="2">
    <citation type="submission" date="2009-12" db="EMBL/GenBank/DDBJ databases">
        <authorList>
            <person name="Madupu R."/>
            <person name="Durkin A.S."/>
            <person name="Torralba M."/>
            <person name="Methe B."/>
            <person name="Sutton G.G."/>
            <person name="Strausberg R.L."/>
            <person name="Nelson K.E."/>
        </authorList>
    </citation>
    <scope>NUCLEOTIDE SEQUENCE</scope>
    <source>
        <strain evidence="3">28L</strain>
    </source>
</reference>
<dbReference type="Pfam" id="PF00300">
    <property type="entry name" value="His_Phos_1"/>
    <property type="match status" value="1"/>
</dbReference>
<dbReference type="InterPro" id="IPR029033">
    <property type="entry name" value="His_PPase_superfam"/>
</dbReference>
<sequence>MVRIILVRHGETEWNAAGRFQGQEDTQLSRLGRQQGQQLAQALQDVPLQAVIASPLQRAAVTAGFCAAAHGLPVHTDRRLLEINHGRWEGMTAAEVQEQYKELFLQWHRAPHTVQMPGGESLADMQVRIREAMREYCRQYERQTVLIVAHDAVNKVAVCSALGLPLQAFWQIKQDNTCINVLEYDRDCWRLVLLNSVAHRGGLFIAEEQKGL</sequence>
<evidence type="ECO:0000313" key="5">
    <source>
        <dbReference type="Proteomes" id="UP000003242"/>
    </source>
</evidence>
<evidence type="ECO:0000256" key="1">
    <source>
        <dbReference type="PIRSR" id="PIRSR613078-1"/>
    </source>
</evidence>
<protein>
    <submittedName>
        <fullName evidence="3">Phosphoglycerate mutase family protein</fullName>
    </submittedName>
</protein>
<reference evidence="5" key="1">
    <citation type="submission" date="2009-12" db="EMBL/GenBank/DDBJ databases">
        <title>Sequence of Clostridiales genomosp. BVAB3 str. UPII9-5.</title>
        <authorList>
            <person name="Madupu R."/>
            <person name="Durkin A.S."/>
            <person name="Torralba M."/>
            <person name="Methe B."/>
            <person name="Sutton G.G."/>
            <person name="Strausberg R.L."/>
            <person name="Nelson K.E."/>
        </authorList>
    </citation>
    <scope>NUCLEOTIDE SEQUENCE [LARGE SCALE GENOMIC DNA]</scope>
    <source>
        <strain evidence="5">28L</strain>
    </source>
</reference>
<dbReference type="GO" id="GO:0005737">
    <property type="term" value="C:cytoplasm"/>
    <property type="evidence" value="ECO:0007669"/>
    <property type="project" value="TreeGrafter"/>
</dbReference>
<dbReference type="Proteomes" id="UP000004018">
    <property type="component" value="Unassembled WGS sequence"/>
</dbReference>
<dbReference type="EMBL" id="AFIJ01000011">
    <property type="protein sequence ID" value="EGL41461.1"/>
    <property type="molecule type" value="Genomic_DNA"/>
</dbReference>
<proteinExistence type="predicted"/>
<dbReference type="OrthoDB" id="9781415at2"/>